<dbReference type="AlphaFoldDB" id="A0A420E5C2"/>
<evidence type="ECO:0000256" key="1">
    <source>
        <dbReference type="SAM" id="Phobius"/>
    </source>
</evidence>
<sequence>MIYSLLSILIGVITLYFVFKLNKKDDNLWDISTSLKGLVGGLGLIIVGLITLFKGWK</sequence>
<keyword evidence="3" id="KW-1185">Reference proteome</keyword>
<proteinExistence type="predicted"/>
<gene>
    <name evidence="2" type="ORF">C8N26_0602</name>
</gene>
<evidence type="ECO:0000313" key="3">
    <source>
        <dbReference type="Proteomes" id="UP000285780"/>
    </source>
</evidence>
<feature type="transmembrane region" description="Helical" evidence="1">
    <location>
        <begin position="6"/>
        <end position="22"/>
    </location>
</feature>
<keyword evidence="1" id="KW-1133">Transmembrane helix</keyword>
<keyword evidence="1" id="KW-0812">Transmembrane</keyword>
<evidence type="ECO:0000313" key="2">
    <source>
        <dbReference type="EMBL" id="RKF05199.1"/>
    </source>
</evidence>
<keyword evidence="1" id="KW-0472">Membrane</keyword>
<organism evidence="2 3">
    <name type="scientific">Tenacibaculum lutimaris</name>
    <dbReference type="NCBI Taxonomy" id="285258"/>
    <lineage>
        <taxon>Bacteria</taxon>
        <taxon>Pseudomonadati</taxon>
        <taxon>Bacteroidota</taxon>
        <taxon>Flavobacteriia</taxon>
        <taxon>Flavobacteriales</taxon>
        <taxon>Flavobacteriaceae</taxon>
        <taxon>Tenacibaculum</taxon>
    </lineage>
</organism>
<feature type="transmembrane region" description="Helical" evidence="1">
    <location>
        <begin position="34"/>
        <end position="53"/>
    </location>
</feature>
<comment type="caution">
    <text evidence="2">The sequence shown here is derived from an EMBL/GenBank/DDBJ whole genome shotgun (WGS) entry which is preliminary data.</text>
</comment>
<dbReference type="EMBL" id="RAQM01000006">
    <property type="protein sequence ID" value="RKF05199.1"/>
    <property type="molecule type" value="Genomic_DNA"/>
</dbReference>
<accession>A0A420E5C2</accession>
<reference evidence="2 3" key="1">
    <citation type="submission" date="2018-09" db="EMBL/GenBank/DDBJ databases">
        <title>Genomic Encyclopedia of Archaeal and Bacterial Type Strains, Phase II (KMG-II): from individual species to whole genera.</title>
        <authorList>
            <person name="Goeker M."/>
        </authorList>
    </citation>
    <scope>NUCLEOTIDE SEQUENCE [LARGE SCALE GENOMIC DNA]</scope>
    <source>
        <strain evidence="2 3">DSM 16505</strain>
    </source>
</reference>
<name>A0A420E5C2_9FLAO</name>
<dbReference type="Proteomes" id="UP000285780">
    <property type="component" value="Unassembled WGS sequence"/>
</dbReference>
<protein>
    <submittedName>
        <fullName evidence="2">Uncharacterized protein</fullName>
    </submittedName>
</protein>